<sequence>MECRPEPFDGERLREVRALFDAKPHLWAKIDTSGGTLAADELVHGEVLCRVYADGEPVLFYVLHFYTADAGTEAFITLAYGRAAFDMCRVVLPLIEQQCVGCRGIGMRTRRPGLKRKLGAAGYVIVSEHEGVAQMRKAL</sequence>
<proteinExistence type="predicted"/>
<dbReference type="EMBL" id="JADVKH010000004">
    <property type="protein sequence ID" value="MBJ9686051.1"/>
    <property type="molecule type" value="Genomic_DNA"/>
</dbReference>
<keyword evidence="2" id="KW-1185">Reference proteome</keyword>
<dbReference type="Proteomes" id="UP000808215">
    <property type="component" value="Unassembled WGS sequence"/>
</dbReference>
<comment type="caution">
    <text evidence="1">The sequence shown here is derived from an EMBL/GenBank/DDBJ whole genome shotgun (WGS) entry which is preliminary data.</text>
</comment>
<evidence type="ECO:0000313" key="1">
    <source>
        <dbReference type="EMBL" id="MBJ9686051.1"/>
    </source>
</evidence>
<evidence type="ECO:0000313" key="2">
    <source>
        <dbReference type="Proteomes" id="UP000808215"/>
    </source>
</evidence>
<protein>
    <recommendedName>
        <fullName evidence="3">GNAT family N-acetyltransferase</fullName>
    </recommendedName>
</protein>
<gene>
    <name evidence="1" type="ORF">I5589_03045</name>
</gene>
<organism evidence="1 2">
    <name type="scientific">Burkholderia vietnamiensis</name>
    <dbReference type="NCBI Taxonomy" id="60552"/>
    <lineage>
        <taxon>Bacteria</taxon>
        <taxon>Pseudomonadati</taxon>
        <taxon>Pseudomonadota</taxon>
        <taxon>Betaproteobacteria</taxon>
        <taxon>Burkholderiales</taxon>
        <taxon>Burkholderiaceae</taxon>
        <taxon>Burkholderia</taxon>
        <taxon>Burkholderia cepacia complex</taxon>
    </lineage>
</organism>
<accession>A0ABS1ARF9</accession>
<evidence type="ECO:0008006" key="3">
    <source>
        <dbReference type="Google" id="ProtNLM"/>
    </source>
</evidence>
<name>A0ABS1ARF9_BURVI</name>
<reference evidence="1 2" key="1">
    <citation type="submission" date="2020-11" db="EMBL/GenBank/DDBJ databases">
        <title>Enhanced detection system for hospital associated transmission using whole genome sequencing surveillance.</title>
        <authorList>
            <person name="Harrison L.H."/>
            <person name="Van Tyne D."/>
            <person name="Marsh J.W."/>
            <person name="Griffith M.P."/>
            <person name="Snyder D.J."/>
            <person name="Cooper V.S."/>
            <person name="Mustapha M."/>
        </authorList>
    </citation>
    <scope>NUCLEOTIDE SEQUENCE [LARGE SCALE GENOMIC DNA]</scope>
    <source>
        <strain evidence="1 2">BC00020</strain>
    </source>
</reference>